<dbReference type="AlphaFoldDB" id="A0C3A7"/>
<dbReference type="GeneID" id="5018455"/>
<evidence type="ECO:0000313" key="2">
    <source>
        <dbReference type="Proteomes" id="UP000000600"/>
    </source>
</evidence>
<dbReference type="EMBL" id="CT868038">
    <property type="protein sequence ID" value="CAK65274.1"/>
    <property type="molecule type" value="Genomic_DNA"/>
</dbReference>
<dbReference type="RefSeq" id="XP_001432671.1">
    <property type="nucleotide sequence ID" value="XM_001432634.1"/>
</dbReference>
<dbReference type="InParanoid" id="A0C3A7"/>
<dbReference type="HOGENOM" id="CLU_1247453_0_0_1"/>
<sequence length="222" mass="25526">MSSTVQHLHGGSIIDKQSNRAKSSAYNILEIENYQIMNWKKEELQNHKGVRKLCCICVSGFDHICTVSLSIYAGCLDMALQNPIMNFVVVVKINLCQCYILCMIETIFEEKRNKQYTQNMWSSNRPVDSKKKVALKLNKIHQNGSIIILQNVSLTDGSPVYQAIIKIKIVTFIILTRNISLAEENHYRILICFKVRNNFSINFDHLLLKLCKIGSVYIIRLK</sequence>
<reference evidence="1 2" key="1">
    <citation type="journal article" date="2006" name="Nature">
        <title>Global trends of whole-genome duplications revealed by the ciliate Paramecium tetraurelia.</title>
        <authorList>
            <consortium name="Genoscope"/>
            <person name="Aury J.-M."/>
            <person name="Jaillon O."/>
            <person name="Duret L."/>
            <person name="Noel B."/>
            <person name="Jubin C."/>
            <person name="Porcel B.M."/>
            <person name="Segurens B."/>
            <person name="Daubin V."/>
            <person name="Anthouard V."/>
            <person name="Aiach N."/>
            <person name="Arnaiz O."/>
            <person name="Billaut A."/>
            <person name="Beisson J."/>
            <person name="Blanc I."/>
            <person name="Bouhouche K."/>
            <person name="Camara F."/>
            <person name="Duharcourt S."/>
            <person name="Guigo R."/>
            <person name="Gogendeau D."/>
            <person name="Katinka M."/>
            <person name="Keller A.-M."/>
            <person name="Kissmehl R."/>
            <person name="Klotz C."/>
            <person name="Koll F."/>
            <person name="Le Moue A."/>
            <person name="Lepere C."/>
            <person name="Malinsky S."/>
            <person name="Nowacki M."/>
            <person name="Nowak J.K."/>
            <person name="Plattner H."/>
            <person name="Poulain J."/>
            <person name="Ruiz F."/>
            <person name="Serrano V."/>
            <person name="Zagulski M."/>
            <person name="Dessen P."/>
            <person name="Betermier M."/>
            <person name="Weissenbach J."/>
            <person name="Scarpelli C."/>
            <person name="Schachter V."/>
            <person name="Sperling L."/>
            <person name="Meyer E."/>
            <person name="Cohen J."/>
            <person name="Wincker P."/>
        </authorList>
    </citation>
    <scope>NUCLEOTIDE SEQUENCE [LARGE SCALE GENOMIC DNA]</scope>
    <source>
        <strain evidence="1 2">Stock d4-2</strain>
    </source>
</reference>
<evidence type="ECO:0000313" key="1">
    <source>
        <dbReference type="EMBL" id="CAK65274.1"/>
    </source>
</evidence>
<keyword evidence="2" id="KW-1185">Reference proteome</keyword>
<name>A0C3A7_PARTE</name>
<dbReference type="KEGG" id="ptm:GSPATT00034753001"/>
<gene>
    <name evidence="1" type="ORF">GSPATT00034753001</name>
</gene>
<organism evidence="1 2">
    <name type="scientific">Paramecium tetraurelia</name>
    <dbReference type="NCBI Taxonomy" id="5888"/>
    <lineage>
        <taxon>Eukaryota</taxon>
        <taxon>Sar</taxon>
        <taxon>Alveolata</taxon>
        <taxon>Ciliophora</taxon>
        <taxon>Intramacronucleata</taxon>
        <taxon>Oligohymenophorea</taxon>
        <taxon>Peniculida</taxon>
        <taxon>Parameciidae</taxon>
        <taxon>Paramecium</taxon>
    </lineage>
</organism>
<proteinExistence type="predicted"/>
<accession>A0C3A7</accession>
<dbReference type="Proteomes" id="UP000000600">
    <property type="component" value="Unassembled WGS sequence"/>
</dbReference>
<protein>
    <submittedName>
        <fullName evidence="1">Uncharacterized protein</fullName>
    </submittedName>
</protein>